<evidence type="ECO:0000313" key="2">
    <source>
        <dbReference type="EMBL" id="MBW0488920.1"/>
    </source>
</evidence>
<dbReference type="EMBL" id="AVOT02009841">
    <property type="protein sequence ID" value="MBW0488920.1"/>
    <property type="molecule type" value="Genomic_DNA"/>
</dbReference>
<organism evidence="2 3">
    <name type="scientific">Austropuccinia psidii MF-1</name>
    <dbReference type="NCBI Taxonomy" id="1389203"/>
    <lineage>
        <taxon>Eukaryota</taxon>
        <taxon>Fungi</taxon>
        <taxon>Dikarya</taxon>
        <taxon>Basidiomycota</taxon>
        <taxon>Pucciniomycotina</taxon>
        <taxon>Pucciniomycetes</taxon>
        <taxon>Pucciniales</taxon>
        <taxon>Sphaerophragmiaceae</taxon>
        <taxon>Austropuccinia</taxon>
    </lineage>
</organism>
<feature type="compositionally biased region" description="Polar residues" evidence="1">
    <location>
        <begin position="77"/>
        <end position="87"/>
    </location>
</feature>
<comment type="caution">
    <text evidence="2">The sequence shown here is derived from an EMBL/GenBank/DDBJ whole genome shotgun (WGS) entry which is preliminary data.</text>
</comment>
<dbReference type="Proteomes" id="UP000765509">
    <property type="component" value="Unassembled WGS sequence"/>
</dbReference>
<gene>
    <name evidence="2" type="ORF">O181_028635</name>
</gene>
<accession>A0A9Q3H4D9</accession>
<reference evidence="2" key="1">
    <citation type="submission" date="2021-03" db="EMBL/GenBank/DDBJ databases">
        <title>Draft genome sequence of rust myrtle Austropuccinia psidii MF-1, a brazilian biotype.</title>
        <authorList>
            <person name="Quecine M.C."/>
            <person name="Pachon D.M.R."/>
            <person name="Bonatelli M.L."/>
            <person name="Correr F.H."/>
            <person name="Franceschini L.M."/>
            <person name="Leite T.F."/>
            <person name="Margarido G.R.A."/>
            <person name="Almeida C.A."/>
            <person name="Ferrarezi J.A."/>
            <person name="Labate C.A."/>
        </authorList>
    </citation>
    <scope>NUCLEOTIDE SEQUENCE</scope>
    <source>
        <strain evidence="2">MF-1</strain>
    </source>
</reference>
<dbReference type="AlphaFoldDB" id="A0A9Q3H4D9"/>
<evidence type="ECO:0000313" key="3">
    <source>
        <dbReference type="Proteomes" id="UP000765509"/>
    </source>
</evidence>
<evidence type="ECO:0000256" key="1">
    <source>
        <dbReference type="SAM" id="MobiDB-lite"/>
    </source>
</evidence>
<name>A0A9Q3H4D9_9BASI</name>
<keyword evidence="3" id="KW-1185">Reference proteome</keyword>
<feature type="compositionally biased region" description="Polar residues" evidence="1">
    <location>
        <begin position="94"/>
        <end position="120"/>
    </location>
</feature>
<sequence length="120" mass="13641">MEAGPHWGRKIILGFENNNIAYCILRIKDNKILTSRNIIFCKRNFPHVRDTPKNTDHQIKPWNDFRIENEEQDSLSKRNSSTPTQINSPPPPSATSQSDSPTESTVNRITETAPVTQVPT</sequence>
<feature type="compositionally biased region" description="Basic and acidic residues" evidence="1">
    <location>
        <begin position="47"/>
        <end position="69"/>
    </location>
</feature>
<protein>
    <submittedName>
        <fullName evidence="2">Uncharacterized protein</fullName>
    </submittedName>
</protein>
<feature type="region of interest" description="Disordered" evidence="1">
    <location>
        <begin position="44"/>
        <end position="120"/>
    </location>
</feature>
<dbReference type="OrthoDB" id="2518452at2759"/>
<proteinExistence type="predicted"/>